<keyword evidence="1" id="KW-0472">Membrane</keyword>
<feature type="transmembrane region" description="Helical" evidence="1">
    <location>
        <begin position="138"/>
        <end position="163"/>
    </location>
</feature>
<evidence type="ECO:0000259" key="2">
    <source>
        <dbReference type="PROSITE" id="PS50887"/>
    </source>
</evidence>
<evidence type="ECO:0000313" key="3">
    <source>
        <dbReference type="EMBL" id="ERF60055.1"/>
    </source>
</evidence>
<dbReference type="AlphaFoldDB" id="U1GPY6"/>
<evidence type="ECO:0000313" key="4">
    <source>
        <dbReference type="EMBL" id="ERK04174.1"/>
    </source>
</evidence>
<dbReference type="OrthoDB" id="358039at2"/>
<keyword evidence="1" id="KW-0812">Transmembrane</keyword>
<dbReference type="Proteomes" id="UP000016646">
    <property type="component" value="Unassembled WGS sequence"/>
</dbReference>
<name>U1GPY6_TRESO</name>
<evidence type="ECO:0000313" key="5">
    <source>
        <dbReference type="Proteomes" id="UP000016412"/>
    </source>
</evidence>
<feature type="transmembrane region" description="Helical" evidence="1">
    <location>
        <begin position="6"/>
        <end position="26"/>
    </location>
</feature>
<dbReference type="Proteomes" id="UP000016412">
    <property type="component" value="Unassembled WGS sequence"/>
</dbReference>
<keyword evidence="6" id="KW-1185">Reference proteome</keyword>
<gene>
    <name evidence="4" type="ORF">HMPREF0860_2603</name>
    <name evidence="3" type="ORF">HMPREF1325_1200</name>
</gene>
<dbReference type="InterPro" id="IPR000160">
    <property type="entry name" value="GGDEF_dom"/>
</dbReference>
<dbReference type="Gene3D" id="3.30.70.270">
    <property type="match status" value="1"/>
</dbReference>
<evidence type="ECO:0000313" key="6">
    <source>
        <dbReference type="Proteomes" id="UP000016646"/>
    </source>
</evidence>
<dbReference type="STRING" id="1125725.HMPREF1325_1200"/>
<accession>U1GPY6</accession>
<dbReference type="EMBL" id="AUZJ01000050">
    <property type="protein sequence ID" value="ERF60055.1"/>
    <property type="molecule type" value="Genomic_DNA"/>
</dbReference>
<organism evidence="3 5">
    <name type="scientific">Treponema socranskii subsp. socranskii VPI DR56BR1116 = ATCC 35536</name>
    <dbReference type="NCBI Taxonomy" id="1125725"/>
    <lineage>
        <taxon>Bacteria</taxon>
        <taxon>Pseudomonadati</taxon>
        <taxon>Spirochaetota</taxon>
        <taxon>Spirochaetia</taxon>
        <taxon>Spirochaetales</taxon>
        <taxon>Treponemataceae</taxon>
        <taxon>Treponema</taxon>
    </lineage>
</organism>
<dbReference type="PROSITE" id="PS50887">
    <property type="entry name" value="GGDEF"/>
    <property type="match status" value="1"/>
</dbReference>
<reference evidence="5 6" key="1">
    <citation type="submission" date="2013-08" db="EMBL/GenBank/DDBJ databases">
        <authorList>
            <person name="Durkin A.S."/>
            <person name="Haft D.R."/>
            <person name="McCorrison J."/>
            <person name="Torralba M."/>
            <person name="Gillis M."/>
            <person name="Haft D.H."/>
            <person name="Methe B."/>
            <person name="Sutton G."/>
            <person name="Nelson K.E."/>
        </authorList>
    </citation>
    <scope>NUCLEOTIDE SEQUENCE [LARGE SCALE GENOMIC DNA]</scope>
    <source>
        <strain evidence="4 6">ATCC 35536</strain>
        <strain evidence="3 5">VPI DR56BR1116</strain>
    </source>
</reference>
<dbReference type="SUPFAM" id="SSF55073">
    <property type="entry name" value="Nucleotide cyclase"/>
    <property type="match status" value="1"/>
</dbReference>
<dbReference type="eggNOG" id="COG2199">
    <property type="taxonomic scope" value="Bacteria"/>
</dbReference>
<dbReference type="EMBL" id="AVQI01000027">
    <property type="protein sequence ID" value="ERK04174.1"/>
    <property type="molecule type" value="Genomic_DNA"/>
</dbReference>
<keyword evidence="1" id="KW-1133">Transmembrane helix</keyword>
<dbReference type="SMART" id="SM00267">
    <property type="entry name" value="GGDEF"/>
    <property type="match status" value="1"/>
</dbReference>
<dbReference type="InterPro" id="IPR043128">
    <property type="entry name" value="Rev_trsase/Diguanyl_cyclase"/>
</dbReference>
<dbReference type="RefSeq" id="WP_021331020.1">
    <property type="nucleotide sequence ID" value="NZ_AUZJ01000050.1"/>
</dbReference>
<dbReference type="InterPro" id="IPR029787">
    <property type="entry name" value="Nucleotide_cyclase"/>
</dbReference>
<dbReference type="PATRIC" id="fig|1125725.3.peg.2043"/>
<sequence>MKRKSITVYSIVISAIFAAAIIFLCYKLGCEYAAGRERTGRTFDSLAAATRDALSRYGDSSSDFRDAFVKACGTYDDYAFITLKNTSGILFAYPQNEDISSIRTSQFCEMHSSSFQAGDDTYILSASMYLIRPVFVFYYARFSFIVILVITVFTLILILYLHFANSENTAADRTDIIPEAAYDDAPLAPAENGSYPFDDDFPIDDGFSTADTIAADNKDKYDALSVPDAALPDTDDVFEEEEIMRRDAAAHLKMSGGTAGDDAEKISYGRFENDTSGSETTYVPPETPFVEEANEAQNDSADRFSPLTGFGQAYNLEGRLDGELIRAASSERDLSLFMIRIPNLSFTSSASKRICAYLFERFQSNDLLFEYMTDGFSIIKLDTTVDGALEIAAGVREDIVKIIKGENMEPKCAIGISSRSVRMLPGKRLIQEASEALENALHDETSPIVAFRADADKYRRFIEERQS</sequence>
<proteinExistence type="predicted"/>
<comment type="caution">
    <text evidence="3">The sequence shown here is derived from an EMBL/GenBank/DDBJ whole genome shotgun (WGS) entry which is preliminary data.</text>
</comment>
<protein>
    <recommendedName>
        <fullName evidence="2">GGDEF domain-containing protein</fullName>
    </recommendedName>
</protein>
<evidence type="ECO:0000256" key="1">
    <source>
        <dbReference type="SAM" id="Phobius"/>
    </source>
</evidence>
<feature type="domain" description="GGDEF" evidence="2">
    <location>
        <begin position="332"/>
        <end position="453"/>
    </location>
</feature>